<dbReference type="PANTHER" id="PTHR30328:SF54">
    <property type="entry name" value="HTH-TYPE TRANSCRIPTIONAL REPRESSOR SCO4008"/>
    <property type="match status" value="1"/>
</dbReference>
<dbReference type="Proteomes" id="UP001238450">
    <property type="component" value="Unassembled WGS sequence"/>
</dbReference>
<dbReference type="GO" id="GO:0006355">
    <property type="term" value="P:regulation of DNA-templated transcription"/>
    <property type="evidence" value="ECO:0007669"/>
    <property type="project" value="UniProtKB-ARBA"/>
</dbReference>
<dbReference type="Gene3D" id="1.10.10.60">
    <property type="entry name" value="Homeodomain-like"/>
    <property type="match status" value="1"/>
</dbReference>
<comment type="caution">
    <text evidence="4">The sequence shown here is derived from an EMBL/GenBank/DDBJ whole genome shotgun (WGS) entry which is preliminary data.</text>
</comment>
<dbReference type="EMBL" id="JAUSUV010000001">
    <property type="protein sequence ID" value="MDQ0416096.1"/>
    <property type="molecule type" value="Genomic_DNA"/>
</dbReference>
<dbReference type="SUPFAM" id="SSF46689">
    <property type="entry name" value="Homeodomain-like"/>
    <property type="match status" value="1"/>
</dbReference>
<evidence type="ECO:0000313" key="4">
    <source>
        <dbReference type="EMBL" id="MDQ0416096.1"/>
    </source>
</evidence>
<dbReference type="Pfam" id="PF00440">
    <property type="entry name" value="TetR_N"/>
    <property type="match status" value="1"/>
</dbReference>
<dbReference type="PROSITE" id="PS50977">
    <property type="entry name" value="HTH_TETR_2"/>
    <property type="match status" value="1"/>
</dbReference>
<feature type="DNA-binding region" description="H-T-H motif" evidence="2">
    <location>
        <begin position="29"/>
        <end position="48"/>
    </location>
</feature>
<protein>
    <submittedName>
        <fullName evidence="4">AcrR family transcriptional regulator</fullName>
    </submittedName>
</protein>
<dbReference type="InterPro" id="IPR036271">
    <property type="entry name" value="Tet_transcr_reg_TetR-rel_C_sf"/>
</dbReference>
<evidence type="ECO:0000259" key="3">
    <source>
        <dbReference type="PROSITE" id="PS50977"/>
    </source>
</evidence>
<keyword evidence="5" id="KW-1185">Reference proteome</keyword>
<dbReference type="PANTHER" id="PTHR30328">
    <property type="entry name" value="TRANSCRIPTIONAL REPRESSOR"/>
    <property type="match status" value="1"/>
</dbReference>
<evidence type="ECO:0000256" key="1">
    <source>
        <dbReference type="ARBA" id="ARBA00023125"/>
    </source>
</evidence>
<sequence length="196" mass="23026">MSKQQTDARERILQASLKMFAEKGFEGTTVRDICEEAKANVSLVSYYFGGKEKVLYALFETYFGFQLEEKEPEENEEDPVKRLSKLIRNIISFRMENQQLIHILRQETFFETARSERLRKIVLPTWEELKETLIIGREQGVFHFRSIDRAMMLVMSCIMMMDVRRIAQPLMEGEQQVAEEIIEDTIQFIRAGLCNP</sequence>
<dbReference type="AlphaFoldDB" id="A0AAJ1WSL9"/>
<keyword evidence="1 2" id="KW-0238">DNA-binding</keyword>
<gene>
    <name evidence="4" type="ORF">J2Z48_000254</name>
</gene>
<dbReference type="RefSeq" id="WP_307250216.1">
    <property type="nucleotide sequence ID" value="NZ_JAUSUV010000001.1"/>
</dbReference>
<dbReference type="SUPFAM" id="SSF48498">
    <property type="entry name" value="Tetracyclin repressor-like, C-terminal domain"/>
    <property type="match status" value="1"/>
</dbReference>
<dbReference type="InterPro" id="IPR050109">
    <property type="entry name" value="HTH-type_TetR-like_transc_reg"/>
</dbReference>
<dbReference type="PRINTS" id="PR00455">
    <property type="entry name" value="HTHTETR"/>
</dbReference>
<name>A0AAJ1WSL9_9BACL</name>
<evidence type="ECO:0000256" key="2">
    <source>
        <dbReference type="PROSITE-ProRule" id="PRU00335"/>
    </source>
</evidence>
<reference evidence="4 5" key="1">
    <citation type="submission" date="2023-07" db="EMBL/GenBank/DDBJ databases">
        <title>Genomic Encyclopedia of Type Strains, Phase IV (KMG-IV): sequencing the most valuable type-strain genomes for metagenomic binning, comparative biology and taxonomic classification.</title>
        <authorList>
            <person name="Goeker M."/>
        </authorList>
    </citation>
    <scope>NUCLEOTIDE SEQUENCE [LARGE SCALE GENOMIC DNA]</scope>
    <source>
        <strain evidence="4 5">DSM 46876</strain>
    </source>
</reference>
<dbReference type="GO" id="GO:0003677">
    <property type="term" value="F:DNA binding"/>
    <property type="evidence" value="ECO:0007669"/>
    <property type="project" value="UniProtKB-UniRule"/>
</dbReference>
<accession>A0AAJ1WSL9</accession>
<dbReference type="InterPro" id="IPR001647">
    <property type="entry name" value="HTH_TetR"/>
</dbReference>
<feature type="domain" description="HTH tetR-type" evidence="3">
    <location>
        <begin position="6"/>
        <end position="66"/>
    </location>
</feature>
<dbReference type="InterPro" id="IPR009057">
    <property type="entry name" value="Homeodomain-like_sf"/>
</dbReference>
<proteinExistence type="predicted"/>
<evidence type="ECO:0000313" key="5">
    <source>
        <dbReference type="Proteomes" id="UP001238450"/>
    </source>
</evidence>
<organism evidence="4 5">
    <name type="scientific">Croceifilum oryzae</name>
    <dbReference type="NCBI Taxonomy" id="1553429"/>
    <lineage>
        <taxon>Bacteria</taxon>
        <taxon>Bacillati</taxon>
        <taxon>Bacillota</taxon>
        <taxon>Bacilli</taxon>
        <taxon>Bacillales</taxon>
        <taxon>Thermoactinomycetaceae</taxon>
        <taxon>Croceifilum</taxon>
    </lineage>
</organism>
<dbReference type="Gene3D" id="1.10.357.10">
    <property type="entry name" value="Tetracycline Repressor, domain 2"/>
    <property type="match status" value="1"/>
</dbReference>